<protein>
    <submittedName>
        <fullName evidence="3">Glycoside hydrolase family 15 protein</fullName>
    </submittedName>
</protein>
<evidence type="ECO:0000259" key="2">
    <source>
        <dbReference type="Pfam" id="PF19291"/>
    </source>
</evidence>
<dbReference type="RefSeq" id="WP_399614832.1">
    <property type="nucleotide sequence ID" value="NZ_JBITYT010000006.1"/>
</dbReference>
<dbReference type="SUPFAM" id="SSF48208">
    <property type="entry name" value="Six-hairpin glycosidases"/>
    <property type="match status" value="1"/>
</dbReference>
<feature type="domain" description="Trehalase-like N-terminal" evidence="2">
    <location>
        <begin position="3"/>
        <end position="150"/>
    </location>
</feature>
<feature type="domain" description="GH15-like" evidence="1">
    <location>
        <begin position="216"/>
        <end position="583"/>
    </location>
</feature>
<reference evidence="3 4" key="1">
    <citation type="submission" date="2024-10" db="EMBL/GenBank/DDBJ databases">
        <title>The Natural Products Discovery Center: Release of the First 8490 Sequenced Strains for Exploring Actinobacteria Biosynthetic Diversity.</title>
        <authorList>
            <person name="Kalkreuter E."/>
            <person name="Kautsar S.A."/>
            <person name="Yang D."/>
            <person name="Bader C.D."/>
            <person name="Teijaro C.N."/>
            <person name="Fluegel L."/>
            <person name="Davis C.M."/>
            <person name="Simpson J.R."/>
            <person name="Lauterbach L."/>
            <person name="Steele A.D."/>
            <person name="Gui C."/>
            <person name="Meng S."/>
            <person name="Li G."/>
            <person name="Viehrig K."/>
            <person name="Ye F."/>
            <person name="Su P."/>
            <person name="Kiefer A.F."/>
            <person name="Nichols A."/>
            <person name="Cepeda A.J."/>
            <person name="Yan W."/>
            <person name="Fan B."/>
            <person name="Jiang Y."/>
            <person name="Adhikari A."/>
            <person name="Zheng C.-J."/>
            <person name="Schuster L."/>
            <person name="Cowan T.M."/>
            <person name="Smanski M.J."/>
            <person name="Chevrette M.G."/>
            <person name="De Carvalho L.P.S."/>
            <person name="Shen B."/>
        </authorList>
    </citation>
    <scope>NUCLEOTIDE SEQUENCE [LARGE SCALE GENOMIC DNA]</scope>
    <source>
        <strain evidence="3 4">NPDC053346</strain>
    </source>
</reference>
<evidence type="ECO:0000313" key="4">
    <source>
        <dbReference type="Proteomes" id="UP001614391"/>
    </source>
</evidence>
<comment type="caution">
    <text evidence="3">The sequence shown here is derived from an EMBL/GenBank/DDBJ whole genome shotgun (WGS) entry which is preliminary data.</text>
</comment>
<dbReference type="InterPro" id="IPR012341">
    <property type="entry name" value="6hp_glycosidase-like_sf"/>
</dbReference>
<gene>
    <name evidence="3" type="ORF">ACIGW0_14915</name>
</gene>
<dbReference type="Pfam" id="PF00723">
    <property type="entry name" value="Glyco_hydro_15"/>
    <property type="match status" value="1"/>
</dbReference>
<keyword evidence="4" id="KW-1185">Reference proteome</keyword>
<name>A0ABW8CSX9_STRBI</name>
<dbReference type="Gene3D" id="1.50.10.10">
    <property type="match status" value="1"/>
</dbReference>
<dbReference type="GO" id="GO:0016787">
    <property type="term" value="F:hydrolase activity"/>
    <property type="evidence" value="ECO:0007669"/>
    <property type="project" value="UniProtKB-KW"/>
</dbReference>
<evidence type="ECO:0000259" key="1">
    <source>
        <dbReference type="Pfam" id="PF00723"/>
    </source>
</evidence>
<accession>A0ABW8CSX9</accession>
<dbReference type="InterPro" id="IPR008928">
    <property type="entry name" value="6-hairpin_glycosidase_sf"/>
</dbReference>
<proteinExistence type="predicted"/>
<evidence type="ECO:0000313" key="3">
    <source>
        <dbReference type="EMBL" id="MFI9120670.1"/>
    </source>
</evidence>
<dbReference type="Proteomes" id="UP001614391">
    <property type="component" value="Unassembled WGS sequence"/>
</dbReference>
<dbReference type="InterPro" id="IPR045582">
    <property type="entry name" value="Trehalase-like_N"/>
</dbReference>
<dbReference type="Pfam" id="PF19291">
    <property type="entry name" value="TREH_N"/>
    <property type="match status" value="1"/>
</dbReference>
<dbReference type="EMBL" id="JBITYT010000006">
    <property type="protein sequence ID" value="MFI9120670.1"/>
    <property type="molecule type" value="Genomic_DNA"/>
</dbReference>
<keyword evidence="3" id="KW-0378">Hydrolase</keyword>
<dbReference type="PANTHER" id="PTHR31616:SF0">
    <property type="entry name" value="GLUCAN 1,4-ALPHA-GLUCOSIDASE"/>
    <property type="match status" value="1"/>
</dbReference>
<organism evidence="3 4">
    <name type="scientific">Streptomyces bikiniensis</name>
    <dbReference type="NCBI Taxonomy" id="1896"/>
    <lineage>
        <taxon>Bacteria</taxon>
        <taxon>Bacillati</taxon>
        <taxon>Actinomycetota</taxon>
        <taxon>Actinomycetes</taxon>
        <taxon>Kitasatosporales</taxon>
        <taxon>Streptomycetaceae</taxon>
        <taxon>Streptomyces</taxon>
    </lineage>
</organism>
<dbReference type="PANTHER" id="PTHR31616">
    <property type="entry name" value="TREHALASE"/>
    <property type="match status" value="1"/>
</dbReference>
<dbReference type="InterPro" id="IPR011613">
    <property type="entry name" value="GH15-like"/>
</dbReference>
<sequence>MTQRIDDYAMIGDLQTAALVGRDGSVDWLCLPRFDSAACFSAILGDEENGHWRIAPKGATTCTSRRYAEDSLVLETYWETRTGTVKVVDFMPQRDAYPDVMRIVEGISGSVEMSAVLRLRFDYGSIVPWMRRSDGHRVAVAGPDAVWLRSEPHVKTWGQQFSTCSAFTVAAGEKVAFVLTWHPSHEPRPDLIDPFEALEQSLADWREWAARCTYRGPHREAVLRSLITLKALTYAPTGGIVAAPTTSLPEEVGGVRNWDYRSCWLRDSSLTLGALLAAGYVEEAAAWRDWLLRSVAGDPADLQIMYGPAGERRLPETTLPWLRGYADSAPVRTGNAAVDQFQLDVYGEVMDSLNRAREAGIPAERHAWNLQLSLLGFLESTWREPDEGLWEVRGPRRHFTHSKVMAWVAADRAVRTLEADPSLPGDAARWRAMRDDIHAQVCDRAYDPVRNTFTQSYGSRELDAATLLIPRVGFLPPDDPRVVGTVDAVMTELMHDGYVRRYSAESTALDGLPGQEGTFLVCSFWLADALRMTGRPEEARVLFERLVALGNDVGLLAEEYDPATGRQLGNFPQAFSHIGLVGTALALAAEERDPAG</sequence>